<evidence type="ECO:0000256" key="3">
    <source>
        <dbReference type="ARBA" id="ARBA00022525"/>
    </source>
</evidence>
<sequence>MEKLPLLSALFIPVMTFRQQFIGVHGLLMCGKAPLKGTSVMLWNYNYMGLGHELSHNVTDRLGRFELQGNDSSLLPLNVRLKIRHHCEAAEPCIRKLTLPLPRKYIVRGRGVSKWFDAGRLDLATRYPGEVRSCGNSTVGI</sequence>
<dbReference type="PANTHER" id="PTHR21700:SF112">
    <property type="entry name" value="TRANSTHYRETIN-RELATED FAMILY DOMAIN"/>
    <property type="match status" value="1"/>
</dbReference>
<dbReference type="AlphaFoldDB" id="A0AAN8EUJ7"/>
<reference evidence="5 6" key="1">
    <citation type="submission" date="2019-10" db="EMBL/GenBank/DDBJ databases">
        <title>Assembly and Annotation for the nematode Trichostrongylus colubriformis.</title>
        <authorList>
            <person name="Martin J."/>
        </authorList>
    </citation>
    <scope>NUCLEOTIDE SEQUENCE [LARGE SCALE GENOMIC DNA]</scope>
    <source>
        <strain evidence="5">G859</strain>
        <tissue evidence="5">Whole worm</tissue>
    </source>
</reference>
<gene>
    <name evidence="5" type="ORF">GCK32_019284</name>
</gene>
<keyword evidence="6" id="KW-1185">Reference proteome</keyword>
<evidence type="ECO:0000256" key="4">
    <source>
        <dbReference type="ARBA" id="ARBA00022729"/>
    </source>
</evidence>
<name>A0AAN8EUJ7_TRICO</name>
<dbReference type="EMBL" id="WIXE01022741">
    <property type="protein sequence ID" value="KAK5967170.1"/>
    <property type="molecule type" value="Genomic_DNA"/>
</dbReference>
<dbReference type="Gene3D" id="2.60.40.3330">
    <property type="match status" value="1"/>
</dbReference>
<protein>
    <recommendedName>
        <fullName evidence="7">Transthyretin-like family protein</fullName>
    </recommendedName>
</protein>
<organism evidence="5 6">
    <name type="scientific">Trichostrongylus colubriformis</name>
    <name type="common">Black scour worm</name>
    <dbReference type="NCBI Taxonomy" id="6319"/>
    <lineage>
        <taxon>Eukaryota</taxon>
        <taxon>Metazoa</taxon>
        <taxon>Ecdysozoa</taxon>
        <taxon>Nematoda</taxon>
        <taxon>Chromadorea</taxon>
        <taxon>Rhabditida</taxon>
        <taxon>Rhabditina</taxon>
        <taxon>Rhabditomorpha</taxon>
        <taxon>Strongyloidea</taxon>
        <taxon>Trichostrongylidae</taxon>
        <taxon>Trichostrongylus</taxon>
    </lineage>
</organism>
<comment type="subcellular location">
    <subcellularLocation>
        <location evidence="1">Secreted</location>
    </subcellularLocation>
</comment>
<dbReference type="PANTHER" id="PTHR21700">
    <property type="entry name" value="TRANSTHYRETIN-LIKE FAMILY PROTEIN-RELATED"/>
    <property type="match status" value="1"/>
</dbReference>
<proteinExistence type="inferred from homology"/>
<evidence type="ECO:0000313" key="6">
    <source>
        <dbReference type="Proteomes" id="UP001331761"/>
    </source>
</evidence>
<dbReference type="Proteomes" id="UP001331761">
    <property type="component" value="Unassembled WGS sequence"/>
</dbReference>
<dbReference type="GO" id="GO:0009986">
    <property type="term" value="C:cell surface"/>
    <property type="evidence" value="ECO:0007669"/>
    <property type="project" value="InterPro"/>
</dbReference>
<dbReference type="GO" id="GO:0005576">
    <property type="term" value="C:extracellular region"/>
    <property type="evidence" value="ECO:0007669"/>
    <property type="project" value="UniProtKB-SubCell"/>
</dbReference>
<evidence type="ECO:0000256" key="2">
    <source>
        <dbReference type="ARBA" id="ARBA00010112"/>
    </source>
</evidence>
<comment type="caution">
    <text evidence="5">The sequence shown here is derived from an EMBL/GenBank/DDBJ whole genome shotgun (WGS) entry which is preliminary data.</text>
</comment>
<evidence type="ECO:0000313" key="5">
    <source>
        <dbReference type="EMBL" id="KAK5967170.1"/>
    </source>
</evidence>
<dbReference type="Pfam" id="PF01060">
    <property type="entry name" value="TTR-52"/>
    <property type="match status" value="1"/>
</dbReference>
<keyword evidence="4" id="KW-0732">Signal</keyword>
<dbReference type="InterPro" id="IPR001534">
    <property type="entry name" value="Transthyretin-like"/>
</dbReference>
<accession>A0AAN8EUJ7</accession>
<evidence type="ECO:0008006" key="7">
    <source>
        <dbReference type="Google" id="ProtNLM"/>
    </source>
</evidence>
<dbReference type="InterPro" id="IPR038479">
    <property type="entry name" value="Transthyretin-like_sf"/>
</dbReference>
<evidence type="ECO:0000256" key="1">
    <source>
        <dbReference type="ARBA" id="ARBA00004613"/>
    </source>
</evidence>
<comment type="similarity">
    <text evidence="2">Belongs to the nematode transthyretin-like family.</text>
</comment>
<keyword evidence="3" id="KW-0964">Secreted</keyword>